<dbReference type="InterPro" id="IPR046373">
    <property type="entry name" value="Acyl-CoA_Oxase/DH_mid-dom_sf"/>
</dbReference>
<organism evidence="2 3">
    <name type="scientific">Saccharopolyspora flava</name>
    <dbReference type="NCBI Taxonomy" id="95161"/>
    <lineage>
        <taxon>Bacteria</taxon>
        <taxon>Bacillati</taxon>
        <taxon>Actinomycetota</taxon>
        <taxon>Actinomycetes</taxon>
        <taxon>Pseudonocardiales</taxon>
        <taxon>Pseudonocardiaceae</taxon>
        <taxon>Saccharopolyspora</taxon>
    </lineage>
</organism>
<accession>A0A1I6V5Q9</accession>
<dbReference type="SUPFAM" id="SSF56645">
    <property type="entry name" value="Acyl-CoA dehydrogenase NM domain-like"/>
    <property type="match status" value="1"/>
</dbReference>
<sequence length="340" mass="36330">MTQESPALQEARRIAEDVLFPAALEVDAAERVPESHLELLAERGFYGLAASPETTPLDVGDFPSVLRLIEVLASGCLTTTFVWIQHHGVLAAAETTKNRNLRENYLSDLVRGKRRGGIALGSALRTGPAPLRAEPVVGGYLLEGEAPWFTGWGMVDSLLVAGHTSDDTLVFAMLDVAESDVLHAEPLDLIAVQASGTVTLRFNRYFVPRDRIASTVPQSDYLQGDSGSVRFNGALALGVAGRAIALLGDDAGDLPAQLEATRARLVEATAEELSEVRAQASELAMRAASAAAVHHGSRSVLPGSHAQRLVREATFLLLFGSRPSIKSALLDRLTARREPA</sequence>
<dbReference type="AlphaFoldDB" id="A0A1I6V5Q9"/>
<dbReference type="PANTHER" id="PTHR43884">
    <property type="entry name" value="ACYL-COA DEHYDROGENASE"/>
    <property type="match status" value="1"/>
</dbReference>
<dbReference type="Proteomes" id="UP000198852">
    <property type="component" value="Unassembled WGS sequence"/>
</dbReference>
<dbReference type="Gene3D" id="1.10.540.10">
    <property type="entry name" value="Acyl-CoA dehydrogenase/oxidase, N-terminal domain"/>
    <property type="match status" value="1"/>
</dbReference>
<dbReference type="GO" id="GO:0050660">
    <property type="term" value="F:flavin adenine dinucleotide binding"/>
    <property type="evidence" value="ECO:0007669"/>
    <property type="project" value="InterPro"/>
</dbReference>
<feature type="domain" description="Acyl-CoA dehydrogenase/oxidase N-terminal" evidence="1">
    <location>
        <begin position="8"/>
        <end position="113"/>
    </location>
</feature>
<dbReference type="STRING" id="95161.SAMN05660874_05615"/>
<dbReference type="OrthoDB" id="3536625at2"/>
<dbReference type="InterPro" id="IPR013786">
    <property type="entry name" value="AcylCoA_DH/ox_N"/>
</dbReference>
<name>A0A1I6V5Q9_9PSEU</name>
<evidence type="ECO:0000313" key="3">
    <source>
        <dbReference type="Proteomes" id="UP000198852"/>
    </source>
</evidence>
<evidence type="ECO:0000259" key="1">
    <source>
        <dbReference type="Pfam" id="PF02771"/>
    </source>
</evidence>
<dbReference type="EMBL" id="FOZX01000016">
    <property type="protein sequence ID" value="SFT08987.1"/>
    <property type="molecule type" value="Genomic_DNA"/>
</dbReference>
<gene>
    <name evidence="2" type="ORF">SAMN05660874_05615</name>
</gene>
<dbReference type="Pfam" id="PF02771">
    <property type="entry name" value="Acyl-CoA_dh_N"/>
    <property type="match status" value="1"/>
</dbReference>
<dbReference type="PANTHER" id="PTHR43884:SF12">
    <property type="entry name" value="ISOVALERYL-COA DEHYDROGENASE, MITOCHONDRIAL-RELATED"/>
    <property type="match status" value="1"/>
</dbReference>
<evidence type="ECO:0000313" key="2">
    <source>
        <dbReference type="EMBL" id="SFT08987.1"/>
    </source>
</evidence>
<dbReference type="InterPro" id="IPR009100">
    <property type="entry name" value="AcylCoA_DH/oxidase_NM_dom_sf"/>
</dbReference>
<dbReference type="RefSeq" id="WP_093424214.1">
    <property type="nucleotide sequence ID" value="NZ_FOZX01000016.1"/>
</dbReference>
<dbReference type="Gene3D" id="2.40.110.10">
    <property type="entry name" value="Butyryl-CoA Dehydrogenase, subunit A, domain 2"/>
    <property type="match status" value="1"/>
</dbReference>
<protein>
    <submittedName>
        <fullName evidence="2">Acyl-CoA dehydrogenase</fullName>
    </submittedName>
</protein>
<dbReference type="InterPro" id="IPR037069">
    <property type="entry name" value="AcylCoA_DH/ox_N_sf"/>
</dbReference>
<keyword evidence="3" id="KW-1185">Reference proteome</keyword>
<dbReference type="GO" id="GO:0003995">
    <property type="term" value="F:acyl-CoA dehydrogenase activity"/>
    <property type="evidence" value="ECO:0007669"/>
    <property type="project" value="TreeGrafter"/>
</dbReference>
<reference evidence="3" key="1">
    <citation type="submission" date="2016-10" db="EMBL/GenBank/DDBJ databases">
        <authorList>
            <person name="Varghese N."/>
            <person name="Submissions S."/>
        </authorList>
    </citation>
    <scope>NUCLEOTIDE SEQUENCE [LARGE SCALE GENOMIC DNA]</scope>
    <source>
        <strain evidence="3">DSM 44771</strain>
    </source>
</reference>
<proteinExistence type="predicted"/>